<evidence type="ECO:0000313" key="1">
    <source>
        <dbReference type="EMBL" id="MVN34242.1"/>
    </source>
</evidence>
<organism evidence="1 2">
    <name type="scientific">Eggerthella lenta</name>
    <name type="common">Eubacterium lentum</name>
    <dbReference type="NCBI Taxonomy" id="84112"/>
    <lineage>
        <taxon>Bacteria</taxon>
        <taxon>Bacillati</taxon>
        <taxon>Actinomycetota</taxon>
        <taxon>Coriobacteriia</taxon>
        <taxon>Eggerthellales</taxon>
        <taxon>Eggerthellaceae</taxon>
        <taxon>Eggerthella</taxon>
    </lineage>
</organism>
<comment type="caution">
    <text evidence="1">The sequence shown here is derived from an EMBL/GenBank/DDBJ whole genome shotgun (WGS) entry which is preliminary data.</text>
</comment>
<reference evidence="1 2" key="1">
    <citation type="submission" date="2019-11" db="EMBL/GenBank/DDBJ databases">
        <title>Whole genome shotgun sequencing (WGS) data from Adlercreutzia equolifaciens ResAG-91, Eggerthella lenta MRI-F36, MRI-F37, MRI-F40, ResAG-49, ResAG-88, ResAG-121, ResAG-145, and Gordonibacter sp. ResAG-5, ResAG-26, ResAG-43, ResAG-50, ResAG-59.</title>
        <authorList>
            <person name="Stoll D.A."/>
            <person name="Danylec N."/>
            <person name="Franz C.M.A.P."/>
            <person name="Huch M."/>
        </authorList>
    </citation>
    <scope>NUCLEOTIDE SEQUENCE [LARGE SCALE GENOMIC DNA]</scope>
    <source>
        <strain evidence="1 2">ResAG-88</strain>
    </source>
</reference>
<dbReference type="Proteomes" id="UP000436429">
    <property type="component" value="Unassembled WGS sequence"/>
</dbReference>
<gene>
    <name evidence="1" type="ORF">GO726_13860</name>
</gene>
<dbReference type="AlphaFoldDB" id="A0A844RRG2"/>
<proteinExistence type="predicted"/>
<dbReference type="EMBL" id="WPOM01000044">
    <property type="protein sequence ID" value="MVN34242.1"/>
    <property type="molecule type" value="Genomic_DNA"/>
</dbReference>
<protein>
    <submittedName>
        <fullName evidence="1">Uncharacterized protein</fullName>
    </submittedName>
</protein>
<feature type="non-terminal residue" evidence="1">
    <location>
        <position position="47"/>
    </location>
</feature>
<evidence type="ECO:0000313" key="2">
    <source>
        <dbReference type="Proteomes" id="UP000436429"/>
    </source>
</evidence>
<sequence>MCHPNRRRRKRCRRKETVMAKIVNSWNDWDPLKRVIVGLCDNSVIPP</sequence>
<dbReference type="Gene3D" id="3.75.10.10">
    <property type="entry name" value="L-arginine/glycine Amidinotransferase, Chain A"/>
    <property type="match status" value="1"/>
</dbReference>
<accession>A0A844RRG2</accession>
<name>A0A844RRG2_EGGLN</name>